<dbReference type="SUPFAM" id="SSF50978">
    <property type="entry name" value="WD40 repeat-like"/>
    <property type="match status" value="2"/>
</dbReference>
<keyword evidence="7" id="KW-1185">Reference proteome</keyword>
<dbReference type="InterPro" id="IPR015943">
    <property type="entry name" value="WD40/YVTN_repeat-like_dom_sf"/>
</dbReference>
<keyword evidence="2" id="KW-0969">Cilium</keyword>
<dbReference type="InterPro" id="IPR056456">
    <property type="entry name" value="Beta-prop_IFT80_2nd"/>
</dbReference>
<dbReference type="SMART" id="SM00320">
    <property type="entry name" value="WD40"/>
    <property type="match status" value="7"/>
</dbReference>
<evidence type="ECO:0000259" key="5">
    <source>
        <dbReference type="Pfam" id="PF23387"/>
    </source>
</evidence>
<evidence type="ECO:0000256" key="1">
    <source>
        <dbReference type="ARBA" id="ARBA00004138"/>
    </source>
</evidence>
<dbReference type="Pfam" id="PF00400">
    <property type="entry name" value="WD40"/>
    <property type="match status" value="3"/>
</dbReference>
<dbReference type="InterPro" id="IPR001680">
    <property type="entry name" value="WD40_rpt"/>
</dbReference>
<dbReference type="FunFam" id="2.130.10.10:FF:000298">
    <property type="entry name" value="Intraflagellar transport 80 homolog (Chlamydomonas)"/>
    <property type="match status" value="1"/>
</dbReference>
<keyword evidence="3" id="KW-0966">Cell projection</keyword>
<dbReference type="Pfam" id="PF23335">
    <property type="entry name" value="Beta-prop_IFT80_2nd"/>
    <property type="match status" value="1"/>
</dbReference>
<dbReference type="FunFam" id="1.25.40.470:FF:000007">
    <property type="entry name" value="Intraflagellar transport 80 homolog (Chlamydomonas)"/>
    <property type="match status" value="1"/>
</dbReference>
<dbReference type="PROSITE" id="PS50294">
    <property type="entry name" value="WD_REPEATS_REGION"/>
    <property type="match status" value="2"/>
</dbReference>
<dbReference type="GO" id="GO:0005929">
    <property type="term" value="C:cilium"/>
    <property type="evidence" value="ECO:0007669"/>
    <property type="project" value="UniProtKB-SubCell"/>
</dbReference>
<dbReference type="PANTHER" id="PTHR24098">
    <property type="entry name" value="OUTER SEGMENT 5"/>
    <property type="match status" value="1"/>
</dbReference>
<evidence type="ECO:0000259" key="4">
    <source>
        <dbReference type="Pfam" id="PF23335"/>
    </source>
</evidence>
<dbReference type="Gene3D" id="2.130.10.10">
    <property type="entry name" value="YVTN repeat-like/Quinoprotein amine dehydrogenase"/>
    <property type="match status" value="2"/>
</dbReference>
<dbReference type="PROSITE" id="PS50082">
    <property type="entry name" value="WD_REPEATS_2"/>
    <property type="match status" value="2"/>
</dbReference>
<dbReference type="InterPro" id="IPR036322">
    <property type="entry name" value="WD40_repeat_dom_sf"/>
</dbReference>
<dbReference type="EMBL" id="HG994584">
    <property type="protein sequence ID" value="CAF2935921.1"/>
    <property type="molecule type" value="Genomic_DNA"/>
</dbReference>
<sequence length="864" mass="98036">MRIKTSNLNDPKHTELVSCVSWMSPDEVLSIGDDRQIYKWNLVTSDTTKFSELPEGFYPTDIHWYPKSSGNKSGSDVFLVSSADGKIQWVNGKSGRLEKCVDAHRGACLCVRWSFDGAGIVTGGEDGAIKIWSRSGMLRSTLSQNSDPVYSLFWSPDSSSVLYSMDRFLIIKPLTPNSKPLQWRAHEGVVLCLDWSPSAGRIISGAEDCRYKVWDQYGRQLYSSSQHDYPITSLSWSGDGLLFAVGSFNTLRLCDKIGWSHSLDKPETGSIYKIAWSNDGTQLAGACGRGHVIFAHVIDKRLEWRNYEATVTGRKSISLRNVTDESREKLEFHDRIIKVSLDYAFLIVATTSQVYIYSTKNWNTPNIIELKEGSVSLLIQTERQFLIVETNAIYSYSYDGRFLCSPKWPGMRPETLNHHTISLSPDTIAIRDQTSEEKSIYFIDASNGKMINDGKPFVHRLEITEISLDQTGLSNERKCAFVDKNRDLFLINVRKYGSTPISSGKLGSMVQSLKWSCDCNMLATILDSRFTVFLYPSIIYVDKNLMGRTLIEKESLQEFGKYPSIIGFHGNSVSIRRADGSLVTTFISPYPSSLYGFAISNRWSDAIRLCRFVKDDMNAKLWACLAGMSTYAKHLDTAEVAYCALHEVDKVHYIQYVKELPVKEARNAEMAIFTGHFQDGENILLQSGLVFRAILLNIHLHQWERALDLAIRHKTHVDTVLAYRIKHLTRCEKEETIPKYIQYIKNVEIDWGKISLKIEGELERERLAVNPYLNKASDLASESSKEKQQGSSESEVFFGAASVALKSIMEYKRGVLVHLQSNHFTDHLQSKHKMELLAMIKREKDRFVNSARINTIIHLISFLN</sequence>
<dbReference type="InterPro" id="IPR056157">
    <property type="entry name" value="TPR_IFT80_172_dom"/>
</dbReference>
<dbReference type="Pfam" id="PF23387">
    <property type="entry name" value="TPR_IFT80_172"/>
    <property type="match status" value="1"/>
</dbReference>
<feature type="domain" description="IFT80/172/WDR35 TPR" evidence="5">
    <location>
        <begin position="621"/>
        <end position="766"/>
    </location>
</feature>
<proteinExistence type="predicted"/>
<dbReference type="GO" id="GO:0030992">
    <property type="term" value="C:intraciliary transport particle B"/>
    <property type="evidence" value="ECO:0007669"/>
    <property type="project" value="TreeGrafter"/>
</dbReference>
<comment type="subcellular location">
    <subcellularLocation>
        <location evidence="1">Cell projection</location>
        <location evidence="1">Cilium</location>
    </subcellularLocation>
</comment>
<name>A0A7R8H8S2_LEPSM</name>
<feature type="domain" description="IFT80 second beta-propeller" evidence="4">
    <location>
        <begin position="299"/>
        <end position="590"/>
    </location>
</feature>
<evidence type="ECO:0000313" key="6">
    <source>
        <dbReference type="EMBL" id="CAF2935921.1"/>
    </source>
</evidence>
<dbReference type="OrthoDB" id="408728at2759"/>
<reference evidence="6" key="1">
    <citation type="submission" date="2021-02" db="EMBL/GenBank/DDBJ databases">
        <authorList>
            <person name="Bekaert M."/>
        </authorList>
    </citation>
    <scope>NUCLEOTIDE SEQUENCE</scope>
    <source>
        <strain evidence="6">IoA-00</strain>
    </source>
</reference>
<accession>A0A7R8H8S2</accession>
<organism evidence="6 7">
    <name type="scientific">Lepeophtheirus salmonis</name>
    <name type="common">Salmon louse</name>
    <name type="synonym">Caligus salmonis</name>
    <dbReference type="NCBI Taxonomy" id="72036"/>
    <lineage>
        <taxon>Eukaryota</taxon>
        <taxon>Metazoa</taxon>
        <taxon>Ecdysozoa</taxon>
        <taxon>Arthropoda</taxon>
        <taxon>Crustacea</taxon>
        <taxon>Multicrustacea</taxon>
        <taxon>Hexanauplia</taxon>
        <taxon>Copepoda</taxon>
        <taxon>Siphonostomatoida</taxon>
        <taxon>Caligidae</taxon>
        <taxon>Lepeophtheirus</taxon>
    </lineage>
</organism>
<gene>
    <name evidence="6" type="ORF">LSAA_10263</name>
</gene>
<evidence type="ECO:0000256" key="3">
    <source>
        <dbReference type="ARBA" id="ARBA00023273"/>
    </source>
</evidence>
<evidence type="ECO:0000313" key="7">
    <source>
        <dbReference type="Proteomes" id="UP000675881"/>
    </source>
</evidence>
<dbReference type="Proteomes" id="UP000675881">
    <property type="component" value="Chromosome 5"/>
</dbReference>
<evidence type="ECO:0000256" key="2">
    <source>
        <dbReference type="ARBA" id="ARBA00023069"/>
    </source>
</evidence>
<dbReference type="FunFam" id="2.130.10.10:FF:001115">
    <property type="entry name" value="Intraflagellar transport 80 homolog (Chlamydomonas)"/>
    <property type="match status" value="1"/>
</dbReference>
<dbReference type="GO" id="GO:0060271">
    <property type="term" value="P:cilium assembly"/>
    <property type="evidence" value="ECO:0007669"/>
    <property type="project" value="TreeGrafter"/>
</dbReference>
<dbReference type="PANTHER" id="PTHR24098:SF0">
    <property type="entry name" value="OUTER SEGMENT 5"/>
    <property type="match status" value="1"/>
</dbReference>
<protein>
    <submittedName>
        <fullName evidence="6">IFT80</fullName>
    </submittedName>
</protein>
<dbReference type="AlphaFoldDB" id="A0A7R8H8S2"/>